<dbReference type="Proteomes" id="UP001323405">
    <property type="component" value="Unassembled WGS sequence"/>
</dbReference>
<dbReference type="RefSeq" id="XP_062746839.1">
    <property type="nucleotide sequence ID" value="XM_062887056.1"/>
</dbReference>
<evidence type="ECO:0000256" key="1">
    <source>
        <dbReference type="ARBA" id="ARBA00022737"/>
    </source>
</evidence>
<accession>A0ABR0GQE4</accession>
<feature type="region of interest" description="Disordered" evidence="3">
    <location>
        <begin position="20"/>
        <end position="40"/>
    </location>
</feature>
<keyword evidence="1" id="KW-0677">Repeat</keyword>
<comment type="caution">
    <text evidence="4">The sequence shown here is derived from an EMBL/GenBank/DDBJ whole genome shotgun (WGS) entry which is preliminary data.</text>
</comment>
<gene>
    <name evidence="4" type="ORF">QC762_201680</name>
</gene>
<evidence type="ECO:0000256" key="2">
    <source>
        <dbReference type="ARBA" id="ARBA00023004"/>
    </source>
</evidence>
<protein>
    <recommendedName>
        <fullName evidence="6">Nitrile-specifier protein 5</fullName>
    </recommendedName>
</protein>
<sequence length="564" mass="59790">MDSFKLLKRRTTELFNSLPSSLPAIKSPTLGSGNSNTMRGTWEKLQLPPLPRSGHTADIVDGTVYIFGGGNDNDVHTITLPASGAQADYYTIKAKPVKSTASKPKDPNPDVPSISIEETPNDEPQNLSDISLTSPPPGSKDKGKSPASPTSSLPDIPPPRKGHASAVIGHRIFLFGGSSPSTPSQPLNESGRVWIFDTRTHLWSFLDPALSTPAHPSPRFNHAAVSTPKPDNFSPSSHPSGHTTWKEWALGTDTTTLHEQGIPQDPVVGFLAEKARDLDSEGYGTFIISGGTLPSGEASDETWAFDVHSSTWQPLPSSLPPVTGGCSLALAKNRLYKLGGGEGGGGGSDKLKMEYLSLSLDSFNDVASAGEEVLVTANGGWKPILPGKEVVGYKTPDLTAVPLDDDDDDNSASFWPAARTNASLSVVTIGGVNGREYLLLAFGEDGQGGKMDDVWAFLTPKSGHEKGRHGVTEGSFVKAQDAVWDGVGGLLGGGRDRHQEGRWFRVEMGVEDEEDDDSLDGPGRRAQAAMASIGDLDESGVVIWGGVVGQGDRVKGDGWVMRLK</sequence>
<dbReference type="InterPro" id="IPR015915">
    <property type="entry name" value="Kelch-typ_b-propeller"/>
</dbReference>
<feature type="compositionally biased region" description="Polar residues" evidence="3">
    <location>
        <begin position="116"/>
        <end position="133"/>
    </location>
</feature>
<reference evidence="4 5" key="1">
    <citation type="journal article" date="2023" name="bioRxiv">
        <title>High-quality genome assemblies of four members of thePodospora anserinaspecies complex.</title>
        <authorList>
            <person name="Ament-Velasquez S.L."/>
            <person name="Vogan A.A."/>
            <person name="Wallerman O."/>
            <person name="Hartmann F."/>
            <person name="Gautier V."/>
            <person name="Silar P."/>
            <person name="Giraud T."/>
            <person name="Johannesson H."/>
        </authorList>
    </citation>
    <scope>NUCLEOTIDE SEQUENCE [LARGE SCALE GENOMIC DNA]</scope>
    <source>
        <strain evidence="4 5">CBS 415.72m</strain>
    </source>
</reference>
<dbReference type="SUPFAM" id="SSF50965">
    <property type="entry name" value="Galactose oxidase, central domain"/>
    <property type="match status" value="1"/>
</dbReference>
<keyword evidence="2" id="KW-0408">Iron</keyword>
<dbReference type="PANTHER" id="PTHR47435:SF4">
    <property type="entry name" value="KELCH REPEAT PROTEIN (AFU_ORTHOLOGUE AFUA_5G12780)"/>
    <property type="match status" value="1"/>
</dbReference>
<dbReference type="EMBL" id="JAFFHA010000003">
    <property type="protein sequence ID" value="KAK4657866.1"/>
    <property type="molecule type" value="Genomic_DNA"/>
</dbReference>
<dbReference type="InterPro" id="IPR011043">
    <property type="entry name" value="Gal_Oxase/kelch_b-propeller"/>
</dbReference>
<dbReference type="PANTHER" id="PTHR47435">
    <property type="entry name" value="KELCH REPEAT PROTEIN (AFU_ORTHOLOGUE AFUA_5G12780)"/>
    <property type="match status" value="1"/>
</dbReference>
<name>A0ABR0GQE4_9PEZI</name>
<dbReference type="Gene3D" id="2.120.10.80">
    <property type="entry name" value="Kelch-type beta propeller"/>
    <property type="match status" value="3"/>
</dbReference>
<evidence type="ECO:0000313" key="4">
    <source>
        <dbReference type="EMBL" id="KAK4657866.1"/>
    </source>
</evidence>
<feature type="region of interest" description="Disordered" evidence="3">
    <location>
        <begin position="96"/>
        <end position="163"/>
    </location>
</feature>
<dbReference type="InterPro" id="IPR006652">
    <property type="entry name" value="Kelch_1"/>
</dbReference>
<dbReference type="Pfam" id="PF01344">
    <property type="entry name" value="Kelch_1"/>
    <property type="match status" value="1"/>
</dbReference>
<feature type="compositionally biased region" description="Polar residues" evidence="3">
    <location>
        <begin position="29"/>
        <end position="39"/>
    </location>
</feature>
<keyword evidence="5" id="KW-1185">Reference proteome</keyword>
<proteinExistence type="predicted"/>
<dbReference type="GeneID" id="87906963"/>
<evidence type="ECO:0000256" key="3">
    <source>
        <dbReference type="SAM" id="MobiDB-lite"/>
    </source>
</evidence>
<evidence type="ECO:0000313" key="5">
    <source>
        <dbReference type="Proteomes" id="UP001323405"/>
    </source>
</evidence>
<evidence type="ECO:0008006" key="6">
    <source>
        <dbReference type="Google" id="ProtNLM"/>
    </source>
</evidence>
<organism evidence="4 5">
    <name type="scientific">Podospora pseudocomata</name>
    <dbReference type="NCBI Taxonomy" id="2093779"/>
    <lineage>
        <taxon>Eukaryota</taxon>
        <taxon>Fungi</taxon>
        <taxon>Dikarya</taxon>
        <taxon>Ascomycota</taxon>
        <taxon>Pezizomycotina</taxon>
        <taxon>Sordariomycetes</taxon>
        <taxon>Sordariomycetidae</taxon>
        <taxon>Sordariales</taxon>
        <taxon>Podosporaceae</taxon>
        <taxon>Podospora</taxon>
    </lineage>
</organism>